<dbReference type="InterPro" id="IPR046341">
    <property type="entry name" value="SET_dom_sf"/>
</dbReference>
<dbReference type="AlphaFoldDB" id="A0A8W8J798"/>
<dbReference type="InterPro" id="IPR013087">
    <property type="entry name" value="Znf_C2H2_type"/>
</dbReference>
<proteinExistence type="predicted"/>
<dbReference type="Pfam" id="PF00096">
    <property type="entry name" value="zf-C2H2"/>
    <property type="match status" value="4"/>
</dbReference>
<feature type="domain" description="C2H2-type" evidence="4">
    <location>
        <begin position="342"/>
        <end position="369"/>
    </location>
</feature>
<dbReference type="PROSITE" id="PS50157">
    <property type="entry name" value="ZINC_FINGER_C2H2_2"/>
    <property type="match status" value="4"/>
</dbReference>
<feature type="domain" description="C2H2-type" evidence="4">
    <location>
        <begin position="399"/>
        <end position="427"/>
    </location>
</feature>
<organism evidence="5 6">
    <name type="scientific">Magallana gigas</name>
    <name type="common">Pacific oyster</name>
    <name type="synonym">Crassostrea gigas</name>
    <dbReference type="NCBI Taxonomy" id="29159"/>
    <lineage>
        <taxon>Eukaryota</taxon>
        <taxon>Metazoa</taxon>
        <taxon>Spiralia</taxon>
        <taxon>Lophotrochozoa</taxon>
        <taxon>Mollusca</taxon>
        <taxon>Bivalvia</taxon>
        <taxon>Autobranchia</taxon>
        <taxon>Pteriomorphia</taxon>
        <taxon>Ostreida</taxon>
        <taxon>Ostreoidea</taxon>
        <taxon>Ostreidae</taxon>
        <taxon>Magallana</taxon>
    </lineage>
</organism>
<dbReference type="InterPro" id="IPR001214">
    <property type="entry name" value="SET_dom"/>
</dbReference>
<dbReference type="SMART" id="SM00355">
    <property type="entry name" value="ZnF_C2H2"/>
    <property type="match status" value="4"/>
</dbReference>
<dbReference type="Pfam" id="PF21549">
    <property type="entry name" value="PRDM2_PR"/>
    <property type="match status" value="1"/>
</dbReference>
<dbReference type="Gene3D" id="3.30.160.60">
    <property type="entry name" value="Classic Zinc Finger"/>
    <property type="match status" value="3"/>
</dbReference>
<feature type="domain" description="C2H2-type" evidence="4">
    <location>
        <begin position="370"/>
        <end position="397"/>
    </location>
</feature>
<dbReference type="OMA" id="NHIHPPA"/>
<evidence type="ECO:0000256" key="2">
    <source>
        <dbReference type="ARBA" id="ARBA00023163"/>
    </source>
</evidence>
<dbReference type="InterPro" id="IPR036236">
    <property type="entry name" value="Znf_C2H2_sf"/>
</dbReference>
<evidence type="ECO:0000313" key="6">
    <source>
        <dbReference type="Proteomes" id="UP000005408"/>
    </source>
</evidence>
<sequence length="438" mass="49791">MESLPSGSRLSTMSSVVAPLAPTPLTPSKFRVVARTSIPARGVAGPYPGEFRFGRDANDELHSSVDIKVKFQDDTIVPELHTTSTDWLRGVRPARDRHEQNAEFFRLGDGGIYLRTLRKLRVGEEVLGWYSDDLAIKCGIPFLSLVNIRGQECYACDSCGKTFKYPNPLKAHIQYVCTQEMMTQQQQKLFRPFLDSADTGSSQRSPVESRKTGMDLRTLGSAFQSPKHRTPKYKNSETNPIDFHRYPPMPYFPMSFAPIMAFQPHDLVYGKLLAPYFLPTSRAATLESSLQEWQNELKDRQTLSSYSGDPTRFKLPLPGDVEGEPLDLLPKSFFADKSQKGHLCLYCGKLYSRKYGLKIHLRTHTGYKPLKCKVCMRPFGDPSNLNKHVRLHAEGQTPYKCDHCGKILVRRRDLERHIKSRHPNIQVKSEVEEEIVVI</sequence>
<dbReference type="GO" id="GO:0005634">
    <property type="term" value="C:nucleus"/>
    <property type="evidence" value="ECO:0007669"/>
    <property type="project" value="TreeGrafter"/>
</dbReference>
<dbReference type="PROSITE" id="PS00028">
    <property type="entry name" value="ZINC_FINGER_C2H2_1"/>
    <property type="match status" value="3"/>
</dbReference>
<dbReference type="SUPFAM" id="SSF57667">
    <property type="entry name" value="beta-beta-alpha zinc fingers"/>
    <property type="match status" value="2"/>
</dbReference>
<dbReference type="OrthoDB" id="9998363at2759"/>
<name>A0A8W8J798_MAGGI</name>
<keyword evidence="3" id="KW-0862">Zinc</keyword>
<evidence type="ECO:0000256" key="3">
    <source>
        <dbReference type="PROSITE-ProRule" id="PRU00042"/>
    </source>
</evidence>
<dbReference type="PANTHER" id="PTHR16515">
    <property type="entry name" value="PR DOMAIN ZINC FINGER PROTEIN"/>
    <property type="match status" value="1"/>
</dbReference>
<keyword evidence="3" id="KW-0863">Zinc-finger</keyword>
<evidence type="ECO:0000256" key="1">
    <source>
        <dbReference type="ARBA" id="ARBA00023015"/>
    </source>
</evidence>
<dbReference type="Proteomes" id="UP000005408">
    <property type="component" value="Unassembled WGS sequence"/>
</dbReference>
<dbReference type="FunFam" id="3.30.160.60:FF:000616">
    <property type="entry name" value="PR domain zinc finger protein 13"/>
    <property type="match status" value="1"/>
</dbReference>
<keyword evidence="3" id="KW-0479">Metal-binding</keyword>
<dbReference type="EnsemblMetazoa" id="G17134.1">
    <property type="protein sequence ID" value="G17134.1:cds"/>
    <property type="gene ID" value="G17134"/>
</dbReference>
<keyword evidence="2" id="KW-0804">Transcription</keyword>
<reference evidence="5" key="1">
    <citation type="submission" date="2022-08" db="UniProtKB">
        <authorList>
            <consortium name="EnsemblMetazoa"/>
        </authorList>
    </citation>
    <scope>IDENTIFICATION</scope>
    <source>
        <strain evidence="5">05x7-T-G4-1.051#20</strain>
    </source>
</reference>
<keyword evidence="6" id="KW-1185">Reference proteome</keyword>
<dbReference type="GO" id="GO:0010468">
    <property type="term" value="P:regulation of gene expression"/>
    <property type="evidence" value="ECO:0007669"/>
    <property type="project" value="TreeGrafter"/>
</dbReference>
<evidence type="ECO:0000313" key="5">
    <source>
        <dbReference type="EnsemblMetazoa" id="G17134.1:cds"/>
    </source>
</evidence>
<dbReference type="Gene3D" id="2.170.270.10">
    <property type="entry name" value="SET domain"/>
    <property type="match status" value="1"/>
</dbReference>
<feature type="domain" description="C2H2-type" evidence="4">
    <location>
        <begin position="154"/>
        <end position="182"/>
    </location>
</feature>
<keyword evidence="1" id="KW-0805">Transcription regulation</keyword>
<dbReference type="GO" id="GO:0008270">
    <property type="term" value="F:zinc ion binding"/>
    <property type="evidence" value="ECO:0007669"/>
    <property type="project" value="UniProtKB-KW"/>
</dbReference>
<protein>
    <recommendedName>
        <fullName evidence="4">C2H2-type domain-containing protein</fullName>
    </recommendedName>
</protein>
<dbReference type="FunFam" id="3.30.160.60:FF:000743">
    <property type="entry name" value="PR domain zinc finger protein 13"/>
    <property type="match status" value="1"/>
</dbReference>
<dbReference type="PANTHER" id="PTHR16515:SF21">
    <property type="entry name" value="PR DOMAIN ZINC FINGER PROTEIN 13"/>
    <property type="match status" value="1"/>
</dbReference>
<evidence type="ECO:0000259" key="4">
    <source>
        <dbReference type="PROSITE" id="PS50157"/>
    </source>
</evidence>
<accession>A0A8W8J798</accession>
<dbReference type="InterPro" id="IPR050331">
    <property type="entry name" value="Zinc_finger"/>
</dbReference>